<feature type="coiled-coil region" evidence="1">
    <location>
        <begin position="145"/>
        <end position="186"/>
    </location>
</feature>
<accession>A0AAN5CDC6</accession>
<dbReference type="PANTHER" id="PTHR21593:SF36">
    <property type="entry name" value="DUF148 DOMAIN-CONTAINING PROTEIN-RELATED"/>
    <property type="match status" value="1"/>
</dbReference>
<dbReference type="PANTHER" id="PTHR21593">
    <property type="entry name" value="PRION-LIKE- Q/N-RICH -DOMAIN-BEARING PROTEIN PROTEIN"/>
    <property type="match status" value="1"/>
</dbReference>
<dbReference type="EMBL" id="BTRK01000002">
    <property type="protein sequence ID" value="GMR37371.1"/>
    <property type="molecule type" value="Genomic_DNA"/>
</dbReference>
<name>A0AAN5CDC6_9BILA</name>
<gene>
    <name evidence="3" type="ORF">PMAYCL1PPCAC_07566</name>
</gene>
<reference evidence="4" key="1">
    <citation type="submission" date="2022-10" db="EMBL/GenBank/DDBJ databases">
        <title>Genome assembly of Pristionchus species.</title>
        <authorList>
            <person name="Yoshida K."/>
            <person name="Sommer R.J."/>
        </authorList>
    </citation>
    <scope>NUCLEOTIDE SEQUENCE [LARGE SCALE GENOMIC DNA]</scope>
    <source>
        <strain evidence="4">RS5460</strain>
    </source>
</reference>
<evidence type="ECO:0000256" key="2">
    <source>
        <dbReference type="SAM" id="SignalP"/>
    </source>
</evidence>
<keyword evidence="1" id="KW-0175">Coiled coil</keyword>
<evidence type="ECO:0000313" key="3">
    <source>
        <dbReference type="EMBL" id="GMR37371.1"/>
    </source>
</evidence>
<feature type="chain" id="PRO_5042994729" evidence="2">
    <location>
        <begin position="22"/>
        <end position="218"/>
    </location>
</feature>
<dbReference type="Proteomes" id="UP001328107">
    <property type="component" value="Unassembled WGS sequence"/>
</dbReference>
<sequence length="218" mass="26001">INFSMTRLFLLCAALLLAVSARGNRHHGKPACGLPKFSERLSDEKKSELEAIWKDYKEGEECDEQREKTKEFVSKLPEEERNTLFSHKHHRGPHFLKGVPEEVRDKFHTLFRDHSVDREEKHKKFHDLAMKELKGDNLEEFLKFEKTMEERKAEWNKKVESLSADAKKVYEQLQALREQKRKILSEAKPEIRKELDALFDHHHHRFGRHGHHHEEKRL</sequence>
<keyword evidence="4" id="KW-1185">Reference proteome</keyword>
<organism evidence="3 4">
    <name type="scientific">Pristionchus mayeri</name>
    <dbReference type="NCBI Taxonomy" id="1317129"/>
    <lineage>
        <taxon>Eukaryota</taxon>
        <taxon>Metazoa</taxon>
        <taxon>Ecdysozoa</taxon>
        <taxon>Nematoda</taxon>
        <taxon>Chromadorea</taxon>
        <taxon>Rhabditida</taxon>
        <taxon>Rhabditina</taxon>
        <taxon>Diplogasteromorpha</taxon>
        <taxon>Diplogasteroidea</taxon>
        <taxon>Neodiplogasteridae</taxon>
        <taxon>Pristionchus</taxon>
    </lineage>
</organism>
<proteinExistence type="predicted"/>
<comment type="caution">
    <text evidence="3">The sequence shown here is derived from an EMBL/GenBank/DDBJ whole genome shotgun (WGS) entry which is preliminary data.</text>
</comment>
<feature type="non-terminal residue" evidence="3">
    <location>
        <position position="1"/>
    </location>
</feature>
<keyword evidence="2" id="KW-0732">Signal</keyword>
<feature type="signal peptide" evidence="2">
    <location>
        <begin position="1"/>
        <end position="21"/>
    </location>
</feature>
<protein>
    <submittedName>
        <fullName evidence="3">Uncharacterized protein</fullName>
    </submittedName>
</protein>
<dbReference type="InterPro" id="IPR052823">
    <property type="entry name" value="SXP/RAL-2_related"/>
</dbReference>
<evidence type="ECO:0000313" key="4">
    <source>
        <dbReference type="Proteomes" id="UP001328107"/>
    </source>
</evidence>
<evidence type="ECO:0000256" key="1">
    <source>
        <dbReference type="SAM" id="Coils"/>
    </source>
</evidence>
<dbReference type="AlphaFoldDB" id="A0AAN5CDC6"/>